<dbReference type="EMBL" id="JADGIZ020000006">
    <property type="protein sequence ID" value="KAL2918590.1"/>
    <property type="molecule type" value="Genomic_DNA"/>
</dbReference>
<dbReference type="PANTHER" id="PTHR11371:SF31">
    <property type="entry name" value="EXTRACELLULAR NUCLEASE"/>
    <property type="match status" value="1"/>
</dbReference>
<feature type="compositionally biased region" description="Gly residues" evidence="3">
    <location>
        <begin position="71"/>
        <end position="84"/>
    </location>
</feature>
<reference evidence="4 5" key="1">
    <citation type="submission" date="2023-09" db="EMBL/GenBank/DDBJ databases">
        <title>Pangenome analysis of Batrachochytrium dendrobatidis and related Chytrids.</title>
        <authorList>
            <person name="Yacoub M.N."/>
            <person name="Stajich J.E."/>
            <person name="James T.Y."/>
        </authorList>
    </citation>
    <scope>NUCLEOTIDE SEQUENCE [LARGE SCALE GENOMIC DNA]</scope>
    <source>
        <strain evidence="4 5">JEL0888</strain>
    </source>
</reference>
<dbReference type="GO" id="GO:0004530">
    <property type="term" value="F:deoxyribonuclease I activity"/>
    <property type="evidence" value="ECO:0007669"/>
    <property type="project" value="UniProtKB-EC"/>
</dbReference>
<dbReference type="Proteomes" id="UP001527925">
    <property type="component" value="Unassembled WGS sequence"/>
</dbReference>
<evidence type="ECO:0000256" key="3">
    <source>
        <dbReference type="SAM" id="MobiDB-lite"/>
    </source>
</evidence>
<evidence type="ECO:0000256" key="2">
    <source>
        <dbReference type="ARBA" id="ARBA00022801"/>
    </source>
</evidence>
<evidence type="ECO:0000313" key="5">
    <source>
        <dbReference type="Proteomes" id="UP001527925"/>
    </source>
</evidence>
<gene>
    <name evidence="4" type="primary">DNASE1</name>
    <name evidence="4" type="ORF">HK105_201991</name>
</gene>
<comment type="caution">
    <text evidence="4">The sequence shown here is derived from an EMBL/GenBank/DDBJ whole genome shotgun (WGS) entry which is preliminary data.</text>
</comment>
<evidence type="ECO:0000313" key="4">
    <source>
        <dbReference type="EMBL" id="KAL2918590.1"/>
    </source>
</evidence>
<dbReference type="PANTHER" id="PTHR11371">
    <property type="entry name" value="DEOXYRIBONUCLEASE"/>
    <property type="match status" value="1"/>
</dbReference>
<evidence type="ECO:0000256" key="1">
    <source>
        <dbReference type="ARBA" id="ARBA00022722"/>
    </source>
</evidence>
<name>A0ABR4NGC7_9FUNG</name>
<sequence length="317" mass="34892">MPGSDPPRASVMAYNLRNCGRTKFNQHRDAIVAVLSAASVSVAIEVRDDSKDGQLLQDMLDALNGAAVRGGRGAGGGAHGGGRGRSPPRFTTADGIWRSPADAGGRYAAVASEPLGSSSRKERFVFFYRCNELVVKDARLVHECASVCDRVPMAVRFAWRARPKKQFTLISVHTRPQVAAEELVELHRALNLIDDAWRPSWRARIAKYLARGEKRNVGPILLGDFNAGSNFVTHKDRESHVLWRSPDLTWLVSDDVNTMSSHNGQAHDRIVVPSHHARFLEDARVNELRGVRGVTADALSDHLPLQLVVRCSNRTGR</sequence>
<dbReference type="EC" id="3.1.21.1" evidence="4"/>
<dbReference type="InterPro" id="IPR036691">
    <property type="entry name" value="Endo/exonu/phosph_ase_sf"/>
</dbReference>
<accession>A0ABR4NGC7</accession>
<keyword evidence="1" id="KW-0540">Nuclease</keyword>
<dbReference type="Gene3D" id="3.60.10.10">
    <property type="entry name" value="Endonuclease/exonuclease/phosphatase"/>
    <property type="match status" value="1"/>
</dbReference>
<feature type="region of interest" description="Disordered" evidence="3">
    <location>
        <begin position="71"/>
        <end position="91"/>
    </location>
</feature>
<organism evidence="4 5">
    <name type="scientific">Polyrhizophydium stewartii</name>
    <dbReference type="NCBI Taxonomy" id="2732419"/>
    <lineage>
        <taxon>Eukaryota</taxon>
        <taxon>Fungi</taxon>
        <taxon>Fungi incertae sedis</taxon>
        <taxon>Chytridiomycota</taxon>
        <taxon>Chytridiomycota incertae sedis</taxon>
        <taxon>Chytridiomycetes</taxon>
        <taxon>Rhizophydiales</taxon>
        <taxon>Rhizophydiales incertae sedis</taxon>
        <taxon>Polyrhizophydium</taxon>
    </lineage>
</organism>
<dbReference type="SMART" id="SM00476">
    <property type="entry name" value="DNaseIc"/>
    <property type="match status" value="1"/>
</dbReference>
<proteinExistence type="predicted"/>
<keyword evidence="2 4" id="KW-0378">Hydrolase</keyword>
<protein>
    <submittedName>
        <fullName evidence="4">Deoxyribonuclease-1</fullName>
        <ecNumber evidence="4">3.1.21.1</ecNumber>
    </submittedName>
</protein>
<dbReference type="InterPro" id="IPR016202">
    <property type="entry name" value="DNase_I"/>
</dbReference>
<dbReference type="SUPFAM" id="SSF56219">
    <property type="entry name" value="DNase I-like"/>
    <property type="match status" value="1"/>
</dbReference>
<dbReference type="PRINTS" id="PR00130">
    <property type="entry name" value="DNASEI"/>
</dbReference>
<keyword evidence="5" id="KW-1185">Reference proteome</keyword>